<keyword evidence="3 6" id="KW-0677">Repeat</keyword>
<organism evidence="8 9">
    <name type="scientific">Pluralibacter gergoviae</name>
    <name type="common">Enterobacter gergoviae</name>
    <dbReference type="NCBI Taxonomy" id="61647"/>
    <lineage>
        <taxon>Bacteria</taxon>
        <taxon>Pseudomonadati</taxon>
        <taxon>Pseudomonadota</taxon>
        <taxon>Gammaproteobacteria</taxon>
        <taxon>Enterobacterales</taxon>
        <taxon>Enterobacteriaceae</taxon>
        <taxon>Pluralibacter</taxon>
    </lineage>
</organism>
<feature type="binding site" evidence="6">
    <location>
        <position position="51"/>
    </location>
    <ligand>
        <name>[4Fe-4S] cluster</name>
        <dbReference type="ChEBI" id="CHEBI:49883"/>
        <label>1</label>
    </ligand>
</feature>
<evidence type="ECO:0000256" key="2">
    <source>
        <dbReference type="ARBA" id="ARBA00022723"/>
    </source>
</evidence>
<protein>
    <recommendedName>
        <fullName evidence="6">Ferredoxin-type protein NapF</fullName>
    </recommendedName>
</protein>
<reference evidence="8 9" key="1">
    <citation type="submission" date="2015-05" db="EMBL/GenBank/DDBJ databases">
        <title>Genome sequences of Pluralibacter gergoviae.</title>
        <authorList>
            <person name="Greninger A.L."/>
            <person name="Miller S."/>
        </authorList>
    </citation>
    <scope>NUCLEOTIDE SEQUENCE [LARGE SCALE GENOMIC DNA]</scope>
    <source>
        <strain evidence="8 9">JS81F13</strain>
    </source>
</reference>
<evidence type="ECO:0000256" key="5">
    <source>
        <dbReference type="ARBA" id="ARBA00023014"/>
    </source>
</evidence>
<feature type="binding site" evidence="6">
    <location>
        <position position="155"/>
    </location>
    <ligand>
        <name>[4Fe-4S] cluster</name>
        <dbReference type="ChEBI" id="CHEBI:49883"/>
        <label>3</label>
    </ligand>
</feature>
<dbReference type="AlphaFoldDB" id="A0A0J5L921"/>
<dbReference type="InterPro" id="IPR004496">
    <property type="entry name" value="NapF"/>
</dbReference>
<evidence type="ECO:0000256" key="3">
    <source>
        <dbReference type="ARBA" id="ARBA00022737"/>
    </source>
</evidence>
<dbReference type="RefSeq" id="WP_048278630.1">
    <property type="nucleotide sequence ID" value="NZ_LDZF01000006.1"/>
</dbReference>
<keyword evidence="4 6" id="KW-0408">Iron</keyword>
<feature type="binding site" evidence="6">
    <location>
        <position position="45"/>
    </location>
    <ligand>
        <name>[4Fe-4S] cluster</name>
        <dbReference type="ChEBI" id="CHEBI:49883"/>
        <label>1</label>
    </ligand>
</feature>
<dbReference type="PROSITE" id="PS51379">
    <property type="entry name" value="4FE4S_FER_2"/>
    <property type="match status" value="3"/>
</dbReference>
<feature type="binding site" evidence="6">
    <location>
        <position position="77"/>
    </location>
    <ligand>
        <name>[4Fe-4S] cluster</name>
        <dbReference type="ChEBI" id="CHEBI:49883"/>
        <label>2</label>
    </ligand>
</feature>
<evidence type="ECO:0000313" key="9">
    <source>
        <dbReference type="Proteomes" id="UP000036196"/>
    </source>
</evidence>
<feature type="binding site" evidence="6">
    <location>
        <position position="152"/>
    </location>
    <ligand>
        <name>[4Fe-4S] cluster</name>
        <dbReference type="ChEBI" id="CHEBI:49883"/>
        <label>3</label>
    </ligand>
</feature>
<name>A0A0J5L921_PLUGE</name>
<evidence type="ECO:0000313" key="8">
    <source>
        <dbReference type="EMBL" id="KMK14769.1"/>
    </source>
</evidence>
<feature type="binding site" evidence="6">
    <location>
        <position position="87"/>
    </location>
    <ligand>
        <name>[4Fe-4S] cluster</name>
        <dbReference type="ChEBI" id="CHEBI:49883"/>
        <label>2</label>
    </ligand>
</feature>
<feature type="binding site" evidence="6">
    <location>
        <position position="149"/>
    </location>
    <ligand>
        <name>[4Fe-4S] cluster</name>
        <dbReference type="ChEBI" id="CHEBI:49883"/>
        <label>3</label>
    </ligand>
</feature>
<comment type="subunit">
    <text evidence="6">Interacts with the cytoplasmic NapA precursor.</text>
</comment>
<comment type="caution">
    <text evidence="8">The sequence shown here is derived from an EMBL/GenBank/DDBJ whole genome shotgun (WGS) entry which is preliminary data.</text>
</comment>
<comment type="subcellular location">
    <subcellularLocation>
        <location evidence="6">Cytoplasm</location>
    </subcellularLocation>
</comment>
<dbReference type="PATRIC" id="fig|61647.15.peg.4843"/>
<dbReference type="NCBIfam" id="TIGR00402">
    <property type="entry name" value="napF"/>
    <property type="match status" value="1"/>
</dbReference>
<dbReference type="GO" id="GO:0051539">
    <property type="term" value="F:4 iron, 4 sulfur cluster binding"/>
    <property type="evidence" value="ECO:0007669"/>
    <property type="project" value="UniProtKB-UniRule"/>
</dbReference>
<evidence type="ECO:0000256" key="1">
    <source>
        <dbReference type="ARBA" id="ARBA00022485"/>
    </source>
</evidence>
<dbReference type="CDD" id="cd10564">
    <property type="entry name" value="NapF_like"/>
    <property type="match status" value="1"/>
</dbReference>
<sequence length="177" mass="18610">MSPSGKPPRAVDIVRRGLLTRPWRSAVEAVRPPWSPQESQFTQACTRCGRCVEACPGGILQRGDGGYPAADFRHGGCTFCYACAGACPEGLFLPRDGRAWDIVATVTAGCLALQAVECRRCQESCADGAIIFRPVAGGLWQPQLNRAACSGCGGCVAGCPVSAIKMEHSHGRSLAGM</sequence>
<dbReference type="STRING" id="61647.LG71_06015"/>
<evidence type="ECO:0000256" key="4">
    <source>
        <dbReference type="ARBA" id="ARBA00023004"/>
    </source>
</evidence>
<proteinExistence type="inferred from homology"/>
<dbReference type="InterPro" id="IPR017900">
    <property type="entry name" value="4Fe4S_Fe_S_CS"/>
</dbReference>
<comment type="cofactor">
    <cofactor evidence="6">
        <name>[4Fe-4S] cluster</name>
        <dbReference type="ChEBI" id="CHEBI:49883"/>
    </cofactor>
</comment>
<evidence type="ECO:0000256" key="6">
    <source>
        <dbReference type="HAMAP-Rule" id="MF_02201"/>
    </source>
</evidence>
<dbReference type="HAMAP" id="MF_02201">
    <property type="entry name" value="NapF"/>
    <property type="match status" value="1"/>
</dbReference>
<comment type="similarity">
    <text evidence="6">Belongs to the NapF family.</text>
</comment>
<keyword evidence="9" id="KW-1185">Reference proteome</keyword>
<comment type="function">
    <text evidence="6">Could be involved in the maturation of NapA, the catalytic subunit of the periplasmic nitrate reductase, before its export into the periplasm.</text>
</comment>
<gene>
    <name evidence="6" type="primary">napF</name>
    <name evidence="8" type="ORF">ABW06_08020</name>
</gene>
<dbReference type="InterPro" id="IPR050572">
    <property type="entry name" value="Fe-S_Ferredoxin"/>
</dbReference>
<feature type="binding site" evidence="6">
    <location>
        <position position="159"/>
    </location>
    <ligand>
        <name>[4Fe-4S] cluster</name>
        <dbReference type="ChEBI" id="CHEBI:49883"/>
        <label>3</label>
    </ligand>
</feature>
<keyword evidence="1 6" id="KW-0004">4Fe-4S</keyword>
<dbReference type="Proteomes" id="UP000036196">
    <property type="component" value="Unassembled WGS sequence"/>
</dbReference>
<dbReference type="PANTHER" id="PTHR43687:SF1">
    <property type="entry name" value="FERREDOXIN III"/>
    <property type="match status" value="1"/>
</dbReference>
<dbReference type="InterPro" id="IPR017896">
    <property type="entry name" value="4Fe4S_Fe-S-bd"/>
</dbReference>
<dbReference type="Gene3D" id="3.30.70.20">
    <property type="match status" value="2"/>
</dbReference>
<dbReference type="EMBL" id="LDZF01000006">
    <property type="protein sequence ID" value="KMK14769.1"/>
    <property type="molecule type" value="Genomic_DNA"/>
</dbReference>
<dbReference type="PROSITE" id="PS00198">
    <property type="entry name" value="4FE4S_FER_1"/>
    <property type="match status" value="3"/>
</dbReference>
<keyword evidence="6" id="KW-0963">Cytoplasm</keyword>
<dbReference type="Pfam" id="PF13187">
    <property type="entry name" value="Fer4_9"/>
    <property type="match status" value="2"/>
</dbReference>
<feature type="binding site" evidence="6">
    <location>
        <position position="48"/>
    </location>
    <ligand>
        <name>[4Fe-4S] cluster</name>
        <dbReference type="ChEBI" id="CHEBI:49883"/>
        <label>1</label>
    </ligand>
</feature>
<keyword evidence="2 6" id="KW-0479">Metal-binding</keyword>
<feature type="binding site" evidence="6">
    <location>
        <position position="55"/>
    </location>
    <ligand>
        <name>[4Fe-4S] cluster</name>
        <dbReference type="ChEBI" id="CHEBI:49883"/>
        <label>1</label>
    </ligand>
</feature>
<feature type="domain" description="4Fe-4S ferredoxin-type" evidence="7">
    <location>
        <begin position="34"/>
        <end position="65"/>
    </location>
</feature>
<dbReference type="eggNOG" id="COG1145">
    <property type="taxonomic scope" value="Bacteria"/>
</dbReference>
<evidence type="ECO:0000259" key="7">
    <source>
        <dbReference type="PROSITE" id="PS51379"/>
    </source>
</evidence>
<dbReference type="PANTHER" id="PTHR43687">
    <property type="entry name" value="ADENYLYLSULFATE REDUCTASE, BETA SUBUNIT"/>
    <property type="match status" value="1"/>
</dbReference>
<dbReference type="SUPFAM" id="SSF54862">
    <property type="entry name" value="4Fe-4S ferredoxins"/>
    <property type="match status" value="1"/>
</dbReference>
<dbReference type="eggNOG" id="COG1149">
    <property type="taxonomic scope" value="Bacteria"/>
</dbReference>
<keyword evidence="5 6" id="KW-0411">Iron-sulfur</keyword>
<accession>A0A0J5L921</accession>
<feature type="binding site" evidence="6">
    <location>
        <position position="83"/>
    </location>
    <ligand>
        <name>[4Fe-4S] cluster</name>
        <dbReference type="ChEBI" id="CHEBI:49883"/>
        <label>2</label>
    </ligand>
</feature>
<feature type="domain" description="4Fe-4S ferredoxin-type" evidence="7">
    <location>
        <begin position="140"/>
        <end position="169"/>
    </location>
</feature>
<dbReference type="GO" id="GO:0005737">
    <property type="term" value="C:cytoplasm"/>
    <property type="evidence" value="ECO:0007669"/>
    <property type="project" value="UniProtKB-SubCell"/>
</dbReference>
<feature type="binding site" evidence="6">
    <location>
        <position position="80"/>
    </location>
    <ligand>
        <name>[4Fe-4S] cluster</name>
        <dbReference type="ChEBI" id="CHEBI:49883"/>
        <label>2</label>
    </ligand>
</feature>
<feature type="domain" description="4Fe-4S ferredoxin-type" evidence="7">
    <location>
        <begin position="66"/>
        <end position="97"/>
    </location>
</feature>
<dbReference type="GO" id="GO:0046872">
    <property type="term" value="F:metal ion binding"/>
    <property type="evidence" value="ECO:0007669"/>
    <property type="project" value="UniProtKB-KW"/>
</dbReference>